<sequence length="124" mass="13559">MDLDPLLGVAIKQETPEDHLDAAPASTPDRSHHVISLAKSTALSGLTRFSECGTLRGGNKDHLCKMELITYLTAAILCGALYYSVMATPRARDSRLPAGHKPRVSGGNNSVYREFRFDNEMTQL</sequence>
<name>A0A4C1Z9C6_EUMVA</name>
<proteinExistence type="predicted"/>
<keyword evidence="1" id="KW-1133">Transmembrane helix</keyword>
<dbReference type="EMBL" id="BGZK01001625">
    <property type="protein sequence ID" value="GBP83519.1"/>
    <property type="molecule type" value="Genomic_DNA"/>
</dbReference>
<organism evidence="2 3">
    <name type="scientific">Eumeta variegata</name>
    <name type="common">Bagworm moth</name>
    <name type="synonym">Eumeta japonica</name>
    <dbReference type="NCBI Taxonomy" id="151549"/>
    <lineage>
        <taxon>Eukaryota</taxon>
        <taxon>Metazoa</taxon>
        <taxon>Ecdysozoa</taxon>
        <taxon>Arthropoda</taxon>
        <taxon>Hexapoda</taxon>
        <taxon>Insecta</taxon>
        <taxon>Pterygota</taxon>
        <taxon>Neoptera</taxon>
        <taxon>Endopterygota</taxon>
        <taxon>Lepidoptera</taxon>
        <taxon>Glossata</taxon>
        <taxon>Ditrysia</taxon>
        <taxon>Tineoidea</taxon>
        <taxon>Psychidae</taxon>
        <taxon>Oiketicinae</taxon>
        <taxon>Eumeta</taxon>
    </lineage>
</organism>
<feature type="transmembrane region" description="Helical" evidence="1">
    <location>
        <begin position="68"/>
        <end position="85"/>
    </location>
</feature>
<evidence type="ECO:0000313" key="2">
    <source>
        <dbReference type="EMBL" id="GBP83519.1"/>
    </source>
</evidence>
<gene>
    <name evidence="2" type="ORF">EVAR_98864_1</name>
</gene>
<accession>A0A4C1Z9C6</accession>
<dbReference type="AlphaFoldDB" id="A0A4C1Z9C6"/>
<keyword evidence="3" id="KW-1185">Reference proteome</keyword>
<keyword evidence="1" id="KW-0472">Membrane</keyword>
<evidence type="ECO:0000313" key="3">
    <source>
        <dbReference type="Proteomes" id="UP000299102"/>
    </source>
</evidence>
<comment type="caution">
    <text evidence="2">The sequence shown here is derived from an EMBL/GenBank/DDBJ whole genome shotgun (WGS) entry which is preliminary data.</text>
</comment>
<reference evidence="2 3" key="1">
    <citation type="journal article" date="2019" name="Commun. Biol.">
        <title>The bagworm genome reveals a unique fibroin gene that provides high tensile strength.</title>
        <authorList>
            <person name="Kono N."/>
            <person name="Nakamura H."/>
            <person name="Ohtoshi R."/>
            <person name="Tomita M."/>
            <person name="Numata K."/>
            <person name="Arakawa K."/>
        </authorList>
    </citation>
    <scope>NUCLEOTIDE SEQUENCE [LARGE SCALE GENOMIC DNA]</scope>
</reference>
<keyword evidence="1" id="KW-0812">Transmembrane</keyword>
<evidence type="ECO:0000256" key="1">
    <source>
        <dbReference type="SAM" id="Phobius"/>
    </source>
</evidence>
<protein>
    <submittedName>
        <fullName evidence="2">Uncharacterized protein</fullName>
    </submittedName>
</protein>
<dbReference type="Proteomes" id="UP000299102">
    <property type="component" value="Unassembled WGS sequence"/>
</dbReference>